<feature type="repeat" description="ANK" evidence="6">
    <location>
        <begin position="121"/>
        <end position="149"/>
    </location>
</feature>
<evidence type="ECO:0000256" key="3">
    <source>
        <dbReference type="ARBA" id="ARBA00022771"/>
    </source>
</evidence>
<feature type="repeat" description="ANK" evidence="6">
    <location>
        <begin position="423"/>
        <end position="455"/>
    </location>
</feature>
<evidence type="ECO:0000256" key="5">
    <source>
        <dbReference type="ARBA" id="ARBA00023043"/>
    </source>
</evidence>
<dbReference type="PANTHER" id="PTHR24198">
    <property type="entry name" value="ANKYRIN REPEAT AND PROTEIN KINASE DOMAIN-CONTAINING PROTEIN"/>
    <property type="match status" value="1"/>
</dbReference>
<accession>A0A3F3QAW8</accession>
<dbReference type="Proteomes" id="UP000253729">
    <property type="component" value="Unassembled WGS sequence"/>
</dbReference>
<feature type="repeat" description="ANK" evidence="6">
    <location>
        <begin position="83"/>
        <end position="115"/>
    </location>
</feature>
<dbReference type="InterPro" id="IPR036770">
    <property type="entry name" value="Ankyrin_rpt-contain_sf"/>
</dbReference>
<dbReference type="EMBL" id="KZ852038">
    <property type="protein sequence ID" value="RDH36338.1"/>
    <property type="molecule type" value="Genomic_DNA"/>
</dbReference>
<dbReference type="CDD" id="cd02249">
    <property type="entry name" value="ZZ"/>
    <property type="match status" value="1"/>
</dbReference>
<dbReference type="PROSITE" id="PS50088">
    <property type="entry name" value="ANK_REPEAT"/>
    <property type="match status" value="6"/>
</dbReference>
<dbReference type="SMART" id="SM00248">
    <property type="entry name" value="ANK"/>
    <property type="match status" value="15"/>
</dbReference>
<dbReference type="PRINTS" id="PR01415">
    <property type="entry name" value="ANKYRIN"/>
</dbReference>
<dbReference type="AlphaFoldDB" id="A0A3F3QAW8"/>
<dbReference type="InterPro" id="IPR043145">
    <property type="entry name" value="Znf_ZZ_sf"/>
</dbReference>
<name>A0A3F3QAW8_9EURO</name>
<reference evidence="8 9" key="1">
    <citation type="submission" date="2018-07" db="EMBL/GenBank/DDBJ databases">
        <title>The genomes of Aspergillus section Nigri reveals drivers in fungal speciation.</title>
        <authorList>
            <consortium name="DOE Joint Genome Institute"/>
            <person name="Vesth T.C."/>
            <person name="Nybo J."/>
            <person name="Theobald S."/>
            <person name="Brandl J."/>
            <person name="Frisvad J.C."/>
            <person name="Nielsen K.F."/>
            <person name="Lyhne E.K."/>
            <person name="Kogle M.E."/>
            <person name="Kuo A."/>
            <person name="Riley R."/>
            <person name="Clum A."/>
            <person name="Nolan M."/>
            <person name="Lipzen A."/>
            <person name="Salamov A."/>
            <person name="Henrissat B."/>
            <person name="Wiebenga A."/>
            <person name="De vries R.P."/>
            <person name="Grigoriev I.V."/>
            <person name="Mortensen U.H."/>
            <person name="Andersen M.R."/>
            <person name="Baker S.E."/>
        </authorList>
    </citation>
    <scope>NUCLEOTIDE SEQUENCE [LARGE SCALE GENOMIC DNA]</scope>
    <source>
        <strain evidence="8 9">CBS 139.54b</strain>
    </source>
</reference>
<feature type="repeat" description="ANK" evidence="6">
    <location>
        <begin position="353"/>
        <end position="380"/>
    </location>
</feature>
<dbReference type="STRING" id="1341132.A0A3F3QAW8"/>
<dbReference type="Gene3D" id="3.30.60.90">
    <property type="match status" value="1"/>
</dbReference>
<dbReference type="RefSeq" id="XP_026629360.1">
    <property type="nucleotide sequence ID" value="XM_026774881.1"/>
</dbReference>
<evidence type="ECO:0000259" key="7">
    <source>
        <dbReference type="Pfam" id="PF00569"/>
    </source>
</evidence>
<dbReference type="InterPro" id="IPR002110">
    <property type="entry name" value="Ankyrin_rpt"/>
</dbReference>
<keyword evidence="4" id="KW-0862">Zinc</keyword>
<evidence type="ECO:0000256" key="6">
    <source>
        <dbReference type="PROSITE-ProRule" id="PRU00023"/>
    </source>
</evidence>
<keyword evidence="2" id="KW-0677">Repeat</keyword>
<feature type="repeat" description="ANK" evidence="6">
    <location>
        <begin position="150"/>
        <end position="178"/>
    </location>
</feature>
<dbReference type="SUPFAM" id="SSF48403">
    <property type="entry name" value="Ankyrin repeat"/>
    <property type="match status" value="3"/>
</dbReference>
<evidence type="ECO:0000256" key="1">
    <source>
        <dbReference type="ARBA" id="ARBA00022723"/>
    </source>
</evidence>
<keyword evidence="9" id="KW-1185">Reference proteome</keyword>
<sequence length="698" mass="77791">MNMSELKRELCRLCKRGTKTLFAAVREGHKECVQIILEDPEMFPVFDATKALGYAVRYNQLEIARLMLEAGAYPSPELDGETWDTSPLHHATIKSNLEMVKLLLEFKADVNQSDLDTCMIPLSTATALGHTEIVRCLLESEADVNLENLYGEAPLHIATRLGHLEITQLLLARGADVDKLVLDKNPLYFACKGDHVNVVRVLLANTPKPNLNLGSGREQPLSIAIYHGYTEIVALLLKAGVDVSRMCGETYTPLEWAVKHNCEAAVPMILEYRAKIDWKSSRGSGVLRLINQRTEVATVKHLIRCGVDPEDANKKGECAIWVAVRINNEPVAQYLASVVKVKLNYVVGQGAVLHIACRYGSLNMVRILAEAGADVNLAVPGGGETPLQAACNREVDGSKLNDTLEIIRYLIQKGARVNDSGGNLRSALHKACLSSAPEVIKLLLDAGADTNCKDPVGRTPAHLVCYRGLEHYRALSPSKDALVARDLMHRTALHYAVISGDVDLVEEVLESHKQHPDYQDTYMELVDKDGWTPLHWAARCVSPLDYYRKDMVPMIEYLVEQGYDLAAKGKARETEWTPLEVAIYHDADQIVKELIVPDNLELNQLLPGAEFKGHFCDGCFLPLVGFNVHCQVCDSFWLCFKCQAYRELLHSPEHELKQHICGEYGWLAKEWVPRERYVRPESPILLSDPPAVAFPPRS</sequence>
<gene>
    <name evidence="8" type="ORF">BDQ94DRAFT_185439</name>
</gene>
<dbReference type="GO" id="GO:0008270">
    <property type="term" value="F:zinc ion binding"/>
    <property type="evidence" value="ECO:0007669"/>
    <property type="project" value="UniProtKB-KW"/>
</dbReference>
<evidence type="ECO:0000256" key="4">
    <source>
        <dbReference type="ARBA" id="ARBA00022833"/>
    </source>
</evidence>
<keyword evidence="5 6" id="KW-0040">ANK repeat</keyword>
<evidence type="ECO:0000256" key="2">
    <source>
        <dbReference type="ARBA" id="ARBA00022737"/>
    </source>
</evidence>
<keyword evidence="1" id="KW-0479">Metal-binding</keyword>
<dbReference type="Pfam" id="PF12796">
    <property type="entry name" value="Ank_2"/>
    <property type="match status" value="6"/>
</dbReference>
<proteinExistence type="predicted"/>
<feature type="repeat" description="ANK" evidence="6">
    <location>
        <begin position="216"/>
        <end position="244"/>
    </location>
</feature>
<dbReference type="Pfam" id="PF00023">
    <property type="entry name" value="Ank"/>
    <property type="match status" value="1"/>
</dbReference>
<dbReference type="Pfam" id="PF00569">
    <property type="entry name" value="ZZ"/>
    <property type="match status" value="1"/>
</dbReference>
<feature type="domain" description="ZZ-type" evidence="7">
    <location>
        <begin position="616"/>
        <end position="643"/>
    </location>
</feature>
<organism evidence="8 9">
    <name type="scientific">Aspergillus welwitschiae</name>
    <dbReference type="NCBI Taxonomy" id="1341132"/>
    <lineage>
        <taxon>Eukaryota</taxon>
        <taxon>Fungi</taxon>
        <taxon>Dikarya</taxon>
        <taxon>Ascomycota</taxon>
        <taxon>Pezizomycotina</taxon>
        <taxon>Eurotiomycetes</taxon>
        <taxon>Eurotiomycetidae</taxon>
        <taxon>Eurotiales</taxon>
        <taxon>Aspergillaceae</taxon>
        <taxon>Aspergillus</taxon>
        <taxon>Aspergillus subgen. Circumdati</taxon>
    </lineage>
</organism>
<keyword evidence="3" id="KW-0863">Zinc-finger</keyword>
<dbReference type="InterPro" id="IPR000433">
    <property type="entry name" value="Znf_ZZ"/>
</dbReference>
<evidence type="ECO:0000313" key="8">
    <source>
        <dbReference type="EMBL" id="RDH36338.1"/>
    </source>
</evidence>
<dbReference type="PROSITE" id="PS50297">
    <property type="entry name" value="ANK_REP_REGION"/>
    <property type="match status" value="5"/>
</dbReference>
<protein>
    <submittedName>
        <fullName evidence="8">Ankyrin repeat-containing domain protein</fullName>
    </submittedName>
</protein>
<dbReference type="PANTHER" id="PTHR24198:SF165">
    <property type="entry name" value="ANKYRIN REPEAT-CONTAINING PROTEIN-RELATED"/>
    <property type="match status" value="1"/>
</dbReference>
<dbReference type="GeneID" id="38143237"/>
<evidence type="ECO:0000313" key="9">
    <source>
        <dbReference type="Proteomes" id="UP000253729"/>
    </source>
</evidence>
<dbReference type="SUPFAM" id="SSF57850">
    <property type="entry name" value="RING/U-box"/>
    <property type="match status" value="1"/>
</dbReference>
<dbReference type="Gene3D" id="1.25.40.20">
    <property type="entry name" value="Ankyrin repeat-containing domain"/>
    <property type="match status" value="4"/>
</dbReference>